<comment type="caution">
    <text evidence="3">The sequence shown here is derived from an EMBL/GenBank/DDBJ whole genome shotgun (WGS) entry which is preliminary data.</text>
</comment>
<evidence type="ECO:0000313" key="3">
    <source>
        <dbReference type="EMBL" id="TDR82888.1"/>
    </source>
</evidence>
<feature type="transmembrane region" description="Helical" evidence="2">
    <location>
        <begin position="256"/>
        <end position="272"/>
    </location>
</feature>
<organism evidence="3 4">
    <name type="scientific">Paludibacterium purpuratum</name>
    <dbReference type="NCBI Taxonomy" id="1144873"/>
    <lineage>
        <taxon>Bacteria</taxon>
        <taxon>Pseudomonadati</taxon>
        <taxon>Pseudomonadota</taxon>
        <taxon>Betaproteobacteria</taxon>
        <taxon>Neisseriales</taxon>
        <taxon>Chromobacteriaceae</taxon>
        <taxon>Paludibacterium</taxon>
    </lineage>
</organism>
<protein>
    <submittedName>
        <fullName evidence="3">Uncharacterized protein</fullName>
    </submittedName>
</protein>
<keyword evidence="4" id="KW-1185">Reference proteome</keyword>
<evidence type="ECO:0000313" key="4">
    <source>
        <dbReference type="Proteomes" id="UP000295611"/>
    </source>
</evidence>
<proteinExistence type="predicted"/>
<feature type="region of interest" description="Disordered" evidence="1">
    <location>
        <begin position="1"/>
        <end position="20"/>
    </location>
</feature>
<keyword evidence="2" id="KW-0812">Transmembrane</keyword>
<dbReference type="AlphaFoldDB" id="A0A4R7BD43"/>
<dbReference type="RefSeq" id="WP_133678207.1">
    <property type="nucleotide sequence ID" value="NZ_SNZP01000001.1"/>
</dbReference>
<keyword evidence="2" id="KW-1133">Transmembrane helix</keyword>
<name>A0A4R7BD43_9NEIS</name>
<reference evidence="3 4" key="1">
    <citation type="submission" date="2019-03" db="EMBL/GenBank/DDBJ databases">
        <title>Genomic Encyclopedia of Type Strains, Phase III (KMG-III): the genomes of soil and plant-associated and newly described type strains.</title>
        <authorList>
            <person name="Whitman W."/>
        </authorList>
    </citation>
    <scope>NUCLEOTIDE SEQUENCE [LARGE SCALE GENOMIC DNA]</scope>
    <source>
        <strain evidence="3 4">CECT 8976</strain>
    </source>
</reference>
<dbReference type="EMBL" id="SNZP01000001">
    <property type="protein sequence ID" value="TDR82888.1"/>
    <property type="molecule type" value="Genomic_DNA"/>
</dbReference>
<dbReference type="OrthoDB" id="6858622at2"/>
<evidence type="ECO:0000256" key="2">
    <source>
        <dbReference type="SAM" id="Phobius"/>
    </source>
</evidence>
<dbReference type="Proteomes" id="UP000295611">
    <property type="component" value="Unassembled WGS sequence"/>
</dbReference>
<sequence>MNKPEHAAAHAVEEPELKAPESDSALANIAMPLGETILKLQRENGVLMYGILQRNRAVTNQSDFFRVQCRGYAINSNGTWNNFPEDETRFHGSRNCAWVRVDHPSRSITFGPKAGINLSDSLPGTGLDDFLFATVVAWAKGTYPDYSASPGMLMIQAGTSETEKLHKQAFYAKQGFEFEWSDDQQRSGLYYKDKVGRLIGVCDSSMITEFGGEAMLQTLIKQDQERHEMAQHLAKIESMNNAVHQALDKERHTTQALAVALGVVILIGLWAVL</sequence>
<keyword evidence="2" id="KW-0472">Membrane</keyword>
<accession>A0A4R7BD43</accession>
<evidence type="ECO:0000256" key="1">
    <source>
        <dbReference type="SAM" id="MobiDB-lite"/>
    </source>
</evidence>
<gene>
    <name evidence="3" type="ORF">DFP86_101278</name>
</gene>